<dbReference type="HOGENOM" id="CLU_065947_0_0_10"/>
<dbReference type="Pfam" id="PF01863">
    <property type="entry name" value="YgjP-like"/>
    <property type="match status" value="1"/>
</dbReference>
<dbReference type="InterPro" id="IPR053136">
    <property type="entry name" value="UTP_pyrophosphatase-like"/>
</dbReference>
<accession>B3EKP4</accession>
<dbReference type="InterPro" id="IPR002725">
    <property type="entry name" value="YgjP-like_metallopeptidase"/>
</dbReference>
<dbReference type="AlphaFoldDB" id="B3EKP4"/>
<dbReference type="CDD" id="cd07344">
    <property type="entry name" value="M48_yhfN_like"/>
    <property type="match status" value="1"/>
</dbReference>
<reference evidence="2" key="1">
    <citation type="submission" date="2008-06" db="EMBL/GenBank/DDBJ databases">
        <title>Complete sequence of Chlorobium phaeobacteroides BS1.</title>
        <authorList>
            <consortium name="US DOE Joint Genome Institute"/>
            <person name="Lucas S."/>
            <person name="Copeland A."/>
            <person name="Lapidus A."/>
            <person name="Glavina del Rio T."/>
            <person name="Dalin E."/>
            <person name="Tice H."/>
            <person name="Bruce D."/>
            <person name="Goodwin L."/>
            <person name="Pitluck S."/>
            <person name="Schmutz J."/>
            <person name="Larimer F."/>
            <person name="Land M."/>
            <person name="Hauser L."/>
            <person name="Kyrpides N."/>
            <person name="Ovchinnikova G."/>
            <person name="Li T."/>
            <person name="Liu Z."/>
            <person name="Zhao F."/>
            <person name="Overmann J."/>
            <person name="Bryant D.A."/>
            <person name="Richardson P."/>
        </authorList>
    </citation>
    <scope>NUCLEOTIDE SEQUENCE [LARGE SCALE GENOMIC DNA]</scope>
    <source>
        <strain evidence="2">BS1</strain>
    </source>
</reference>
<dbReference type="OrthoDB" id="9811177at2"/>
<name>B3EKP4_CHLPB</name>
<dbReference type="eggNOG" id="COG1451">
    <property type="taxonomic scope" value="Bacteria"/>
</dbReference>
<sequence length="244" mass="28286">MPDQLQFGIADVEGDIEYSVRQSPRAKHVRLRVSPHEGLVVVVPPGFDTRQVPGIVRERMGWIQRAFEKMPSVHSRTVGVPEKLSLRSIGEEWSVFCLRGEGERNYLEQRSGRVIEIHAVDEDPALQGDLLRAWVRRKAVIELLPRLEEAARQYGFRYNRGTVRHQKTRWGSCSTRGTISLNMKLLFLPSELVEYIFLHELCHTVHMNHSQSFWTLLERHMPDCRARDRAMRCASEYIPQFAVV</sequence>
<dbReference type="PANTHER" id="PTHR30399:SF1">
    <property type="entry name" value="UTP PYROPHOSPHATASE"/>
    <property type="match status" value="1"/>
</dbReference>
<dbReference type="STRING" id="331678.Cphamn1_1661"/>
<proteinExistence type="predicted"/>
<organism evidence="2">
    <name type="scientific">Chlorobium phaeobacteroides (strain BS1)</name>
    <dbReference type="NCBI Taxonomy" id="331678"/>
    <lineage>
        <taxon>Bacteria</taxon>
        <taxon>Pseudomonadati</taxon>
        <taxon>Chlorobiota</taxon>
        <taxon>Chlorobiia</taxon>
        <taxon>Chlorobiales</taxon>
        <taxon>Chlorobiaceae</taxon>
        <taxon>Chlorobium/Pelodictyon group</taxon>
        <taxon>Chlorobium</taxon>
    </lineage>
</organism>
<protein>
    <recommendedName>
        <fullName evidence="1">YgjP-like metallopeptidase domain-containing protein</fullName>
    </recommendedName>
</protein>
<dbReference type="Gene3D" id="3.30.2010.10">
    <property type="entry name" value="Metalloproteases ('zincins'), catalytic domain"/>
    <property type="match status" value="1"/>
</dbReference>
<evidence type="ECO:0000313" key="2">
    <source>
        <dbReference type="EMBL" id="ACE04580.1"/>
    </source>
</evidence>
<dbReference type="EMBL" id="CP001101">
    <property type="protein sequence ID" value="ACE04580.1"/>
    <property type="molecule type" value="Genomic_DNA"/>
</dbReference>
<dbReference type="KEGG" id="cpb:Cphamn1_1661"/>
<feature type="domain" description="YgjP-like metallopeptidase" evidence="1">
    <location>
        <begin position="27"/>
        <end position="231"/>
    </location>
</feature>
<evidence type="ECO:0000259" key="1">
    <source>
        <dbReference type="Pfam" id="PF01863"/>
    </source>
</evidence>
<gene>
    <name evidence="2" type="ordered locus">Cphamn1_1661</name>
</gene>
<dbReference type="PANTHER" id="PTHR30399">
    <property type="entry name" value="UNCHARACTERIZED PROTEIN YGJP"/>
    <property type="match status" value="1"/>
</dbReference>